<dbReference type="SMART" id="SM00283">
    <property type="entry name" value="MA"/>
    <property type="match status" value="1"/>
</dbReference>
<keyword evidence="4" id="KW-0472">Membrane</keyword>
<keyword evidence="4" id="KW-0812">Transmembrane</keyword>
<organism evidence="6">
    <name type="scientific">hydrothermal vent metagenome</name>
    <dbReference type="NCBI Taxonomy" id="652676"/>
    <lineage>
        <taxon>unclassified sequences</taxon>
        <taxon>metagenomes</taxon>
        <taxon>ecological metagenomes</taxon>
    </lineage>
</organism>
<gene>
    <name evidence="6" type="ORF">MNBD_DELTA01-453</name>
</gene>
<dbReference type="InterPro" id="IPR004089">
    <property type="entry name" value="MCPsignal_dom"/>
</dbReference>
<proteinExistence type="inferred from homology"/>
<dbReference type="InterPro" id="IPR004090">
    <property type="entry name" value="Chemotax_Me-accpt_rcpt"/>
</dbReference>
<dbReference type="Pfam" id="PF00015">
    <property type="entry name" value="MCPsignal"/>
    <property type="match status" value="1"/>
</dbReference>
<dbReference type="EMBL" id="UOEA01000059">
    <property type="protein sequence ID" value="VAV83995.1"/>
    <property type="molecule type" value="Genomic_DNA"/>
</dbReference>
<dbReference type="Gene3D" id="1.10.287.950">
    <property type="entry name" value="Methyl-accepting chemotaxis protein"/>
    <property type="match status" value="1"/>
</dbReference>
<dbReference type="PRINTS" id="PR00260">
    <property type="entry name" value="CHEMTRNSDUCR"/>
</dbReference>
<evidence type="ECO:0000256" key="3">
    <source>
        <dbReference type="SAM" id="MobiDB-lite"/>
    </source>
</evidence>
<keyword evidence="4" id="KW-1133">Transmembrane helix</keyword>
<reference evidence="6" key="1">
    <citation type="submission" date="2018-06" db="EMBL/GenBank/DDBJ databases">
        <authorList>
            <person name="Zhirakovskaya E."/>
        </authorList>
    </citation>
    <scope>NUCLEOTIDE SEQUENCE</scope>
</reference>
<feature type="region of interest" description="Disordered" evidence="3">
    <location>
        <begin position="408"/>
        <end position="436"/>
    </location>
</feature>
<feature type="compositionally biased region" description="Acidic residues" evidence="3">
    <location>
        <begin position="416"/>
        <end position="428"/>
    </location>
</feature>
<dbReference type="GO" id="GO:0007165">
    <property type="term" value="P:signal transduction"/>
    <property type="evidence" value="ECO:0007669"/>
    <property type="project" value="UniProtKB-KW"/>
</dbReference>
<dbReference type="GO" id="GO:0006935">
    <property type="term" value="P:chemotaxis"/>
    <property type="evidence" value="ECO:0007669"/>
    <property type="project" value="InterPro"/>
</dbReference>
<dbReference type="PROSITE" id="PS50111">
    <property type="entry name" value="CHEMOTAXIS_TRANSDUC_2"/>
    <property type="match status" value="1"/>
</dbReference>
<comment type="similarity">
    <text evidence="2">Belongs to the methyl-accepting chemotaxis (MCP) protein family.</text>
</comment>
<protein>
    <recommendedName>
        <fullName evidence="5">Methyl-accepting transducer domain-containing protein</fullName>
    </recommendedName>
</protein>
<dbReference type="GO" id="GO:0004888">
    <property type="term" value="F:transmembrane signaling receptor activity"/>
    <property type="evidence" value="ECO:0007669"/>
    <property type="project" value="InterPro"/>
</dbReference>
<dbReference type="SUPFAM" id="SSF58104">
    <property type="entry name" value="Methyl-accepting chemotaxis protein (MCP) signaling domain"/>
    <property type="match status" value="1"/>
</dbReference>
<dbReference type="AlphaFoldDB" id="A0A3B0RKL1"/>
<dbReference type="PANTHER" id="PTHR32089:SF112">
    <property type="entry name" value="LYSOZYME-LIKE PROTEIN-RELATED"/>
    <property type="match status" value="1"/>
</dbReference>
<keyword evidence="1" id="KW-0807">Transducer</keyword>
<evidence type="ECO:0000256" key="2">
    <source>
        <dbReference type="ARBA" id="ARBA00029447"/>
    </source>
</evidence>
<evidence type="ECO:0000256" key="1">
    <source>
        <dbReference type="ARBA" id="ARBA00023224"/>
    </source>
</evidence>
<feature type="domain" description="Methyl-accepting transducer" evidence="5">
    <location>
        <begin position="130"/>
        <end position="365"/>
    </location>
</feature>
<accession>A0A3B0RKL1</accession>
<evidence type="ECO:0000256" key="4">
    <source>
        <dbReference type="SAM" id="Phobius"/>
    </source>
</evidence>
<feature type="transmembrane region" description="Helical" evidence="4">
    <location>
        <begin position="35"/>
        <end position="55"/>
    </location>
</feature>
<evidence type="ECO:0000259" key="5">
    <source>
        <dbReference type="PROSITE" id="PS50111"/>
    </source>
</evidence>
<name>A0A3B0RKL1_9ZZZZ</name>
<dbReference type="GO" id="GO:0016020">
    <property type="term" value="C:membrane"/>
    <property type="evidence" value="ECO:0007669"/>
    <property type="project" value="InterPro"/>
</dbReference>
<dbReference type="PANTHER" id="PTHR32089">
    <property type="entry name" value="METHYL-ACCEPTING CHEMOTAXIS PROTEIN MCPB"/>
    <property type="match status" value="1"/>
</dbReference>
<feature type="transmembrane region" description="Helical" evidence="4">
    <location>
        <begin position="61"/>
        <end position="83"/>
    </location>
</feature>
<sequence>MADKASAKTAKKKINDKKNRQIKNYFNDFQGTLKGYGLGALIFLIVFGAAGFLSGGPGKGFIGGVVAYILGAGVAMLVVGKVLGGKVQSIEKELTQCQAGFSGEKELLTTISNGCIKLIPVLKGQLKAVMDQTEAAALDIGGRFQDIALKAGRQAEMASSTMGGGDGGGVDESIEGLLGRTSDNLAGMAGVVDNATQSSFKAVSEMDDVSVKVQAIKEILEDIDFIASQTNLLALNASVEAARAGDAGRGFSVVAEEVSKLSDRSNLASDRIRSMIKDIEVQVDDASGRLRERAEKDVDSSKESKAGVEQLLESIMGAHDRIKGSVDELAVSSLDIADDISSIVTILQFQDSTRQRIEHVIEPLTELEADMQKIVEDSDGVSREELAVSLGEDIGGLAKIYTMESERQMLQGGAGEDPESEEAVDEQDAASNVVLF</sequence>
<evidence type="ECO:0000313" key="6">
    <source>
        <dbReference type="EMBL" id="VAV83995.1"/>
    </source>
</evidence>